<feature type="transmembrane region" description="Helical" evidence="11">
    <location>
        <begin position="188"/>
        <end position="210"/>
    </location>
</feature>
<evidence type="ECO:0000256" key="9">
    <source>
        <dbReference type="ARBA" id="ARBA00023136"/>
    </source>
</evidence>
<organism evidence="12 13">
    <name type="scientific">Paragonimus skrjabini miyazakii</name>
    <dbReference type="NCBI Taxonomy" id="59628"/>
    <lineage>
        <taxon>Eukaryota</taxon>
        <taxon>Metazoa</taxon>
        <taxon>Spiralia</taxon>
        <taxon>Lophotrochozoa</taxon>
        <taxon>Platyhelminthes</taxon>
        <taxon>Trematoda</taxon>
        <taxon>Digenea</taxon>
        <taxon>Plagiorchiida</taxon>
        <taxon>Troglotremata</taxon>
        <taxon>Troglotrematidae</taxon>
        <taxon>Paragonimus</taxon>
    </lineage>
</organism>
<dbReference type="Proteomes" id="UP000822476">
    <property type="component" value="Unassembled WGS sequence"/>
</dbReference>
<evidence type="ECO:0000256" key="6">
    <source>
        <dbReference type="ARBA" id="ARBA00022892"/>
    </source>
</evidence>
<dbReference type="GO" id="GO:0016192">
    <property type="term" value="P:vesicle-mediated transport"/>
    <property type="evidence" value="ECO:0007669"/>
    <property type="project" value="UniProtKB-KW"/>
</dbReference>
<accession>A0A8S9YGV6</accession>
<dbReference type="EMBL" id="JTDE01021292">
    <property type="protein sequence ID" value="KAF7233125.1"/>
    <property type="molecule type" value="Genomic_DNA"/>
</dbReference>
<evidence type="ECO:0000256" key="4">
    <source>
        <dbReference type="ARBA" id="ARBA00022692"/>
    </source>
</evidence>
<evidence type="ECO:0000256" key="7">
    <source>
        <dbReference type="ARBA" id="ARBA00022927"/>
    </source>
</evidence>
<dbReference type="OrthoDB" id="7694678at2759"/>
<keyword evidence="8 11" id="KW-1133">Transmembrane helix</keyword>
<keyword evidence="4 11" id="KW-0812">Transmembrane</keyword>
<keyword evidence="6" id="KW-0931">ER-Golgi transport</keyword>
<keyword evidence="10" id="KW-0675">Receptor</keyword>
<evidence type="ECO:0000256" key="3">
    <source>
        <dbReference type="ARBA" id="ARBA00022448"/>
    </source>
</evidence>
<evidence type="ECO:0000256" key="1">
    <source>
        <dbReference type="ARBA" id="ARBA00004477"/>
    </source>
</evidence>
<comment type="caution">
    <text evidence="12">The sequence shown here is derived from an EMBL/GenBank/DDBJ whole genome shotgun (WGS) entry which is preliminary data.</text>
</comment>
<evidence type="ECO:0000313" key="12">
    <source>
        <dbReference type="EMBL" id="KAF7233125.1"/>
    </source>
</evidence>
<evidence type="ECO:0000256" key="10">
    <source>
        <dbReference type="ARBA" id="ARBA00023170"/>
    </source>
</evidence>
<dbReference type="AlphaFoldDB" id="A0A8S9YGV6"/>
<feature type="transmembrane region" description="Helical" evidence="11">
    <location>
        <begin position="148"/>
        <end position="168"/>
    </location>
</feature>
<dbReference type="GO" id="GO:0046923">
    <property type="term" value="F:ER retention sequence binding"/>
    <property type="evidence" value="ECO:0007669"/>
    <property type="project" value="InterPro"/>
</dbReference>
<proteinExistence type="inferred from homology"/>
<reference evidence="12" key="1">
    <citation type="submission" date="2019-07" db="EMBL/GenBank/DDBJ databases">
        <title>Annotation for the trematode Paragonimus miyazaki's.</title>
        <authorList>
            <person name="Choi Y.-J."/>
        </authorList>
    </citation>
    <scope>NUCLEOTIDE SEQUENCE</scope>
    <source>
        <strain evidence="12">Japan</strain>
    </source>
</reference>
<comment type="similarity">
    <text evidence="2">Belongs to the ERD2 family.</text>
</comment>
<comment type="subcellular location">
    <subcellularLocation>
        <location evidence="1">Endoplasmic reticulum membrane</location>
        <topology evidence="1">Multi-pass membrane protein</topology>
    </subcellularLocation>
</comment>
<evidence type="ECO:0000256" key="2">
    <source>
        <dbReference type="ARBA" id="ARBA00010120"/>
    </source>
</evidence>
<evidence type="ECO:0000256" key="5">
    <source>
        <dbReference type="ARBA" id="ARBA00022824"/>
    </source>
</evidence>
<evidence type="ECO:0000256" key="11">
    <source>
        <dbReference type="SAM" id="Phobius"/>
    </source>
</evidence>
<dbReference type="GO" id="GO:0005789">
    <property type="term" value="C:endoplasmic reticulum membrane"/>
    <property type="evidence" value="ECO:0007669"/>
    <property type="project" value="UniProtKB-SubCell"/>
</dbReference>
<dbReference type="PRINTS" id="PR00660">
    <property type="entry name" value="ERLUMENR"/>
</dbReference>
<sequence length="231" mass="25199">MGTRQKTKDVDMRICCPNDDKVLSGQVPINICSLTSITTQVALSGGSSSKVVNDTSHWLFVEVHPSVFKALVLMDIPASVDSSRQGRLGVPESNSIDSFPILRHDVSPPPPPIPVFHQPNSQAFVKEALQGRLPTSPKQFYSLNRSQVFVDCLFAVPIGALKSMVFLICSLNTTLSLKDFIHVRVLVAGMNIFRLAGDLSHLAAILILLLKIYSSRSCKGLSGKTQRTTQL</sequence>
<keyword evidence="13" id="KW-1185">Reference proteome</keyword>
<dbReference type="GO" id="GO:0006621">
    <property type="term" value="P:protein retention in ER lumen"/>
    <property type="evidence" value="ECO:0007669"/>
    <property type="project" value="InterPro"/>
</dbReference>
<dbReference type="GO" id="GO:0015031">
    <property type="term" value="P:protein transport"/>
    <property type="evidence" value="ECO:0007669"/>
    <property type="project" value="UniProtKB-KW"/>
</dbReference>
<evidence type="ECO:0000256" key="8">
    <source>
        <dbReference type="ARBA" id="ARBA00022989"/>
    </source>
</evidence>
<evidence type="ECO:0000313" key="13">
    <source>
        <dbReference type="Proteomes" id="UP000822476"/>
    </source>
</evidence>
<keyword evidence="5" id="KW-0256">Endoplasmic reticulum</keyword>
<keyword evidence="3" id="KW-0813">Transport</keyword>
<dbReference type="InterPro" id="IPR000133">
    <property type="entry name" value="ER_ret_rcpt"/>
</dbReference>
<keyword evidence="9 11" id="KW-0472">Membrane</keyword>
<protein>
    <submittedName>
        <fullName evidence="12">Uncharacterized protein</fullName>
    </submittedName>
</protein>
<gene>
    <name evidence="12" type="ORF">EG68_12485</name>
</gene>
<keyword evidence="7" id="KW-0653">Protein transport</keyword>
<name>A0A8S9YGV6_9TREM</name>